<evidence type="ECO:0000259" key="1">
    <source>
        <dbReference type="SMART" id="SM00343"/>
    </source>
</evidence>
<dbReference type="Proteomes" id="UP001642360">
    <property type="component" value="Unassembled WGS sequence"/>
</dbReference>
<sequence length="151" mass="17572">MVLRKLLWGPRYFDSPESSWGMCYNCDEDDHTAANCTMRKRKKPCYICGGFEHNAKRCKQYRLHIYNRKGCLTKVCPEKDAANDQSLDICLRCGDSGHNMFSCSNEYSFDDLRWTVEESLLEIMLLILVYLEGLKPNMAMFCLLFLNSLIL</sequence>
<evidence type="ECO:0000313" key="2">
    <source>
        <dbReference type="EMBL" id="CAK9136690.1"/>
    </source>
</evidence>
<feature type="domain" description="CCHC-type" evidence="1">
    <location>
        <begin position="22"/>
        <end position="38"/>
    </location>
</feature>
<dbReference type="Pfam" id="PF00098">
    <property type="entry name" value="zf-CCHC"/>
    <property type="match status" value="1"/>
</dbReference>
<dbReference type="InterPro" id="IPR001878">
    <property type="entry name" value="Znf_CCHC"/>
</dbReference>
<dbReference type="AlphaFoldDB" id="A0ABC8QW43"/>
<dbReference type="PANTHER" id="PTHR46978">
    <property type="entry name" value="ZINC KNUCKLE (CCHC-TYPE) FAMILY PROTEIN"/>
    <property type="match status" value="1"/>
</dbReference>
<protein>
    <recommendedName>
        <fullName evidence="1">CCHC-type domain-containing protein</fullName>
    </recommendedName>
</protein>
<dbReference type="SUPFAM" id="SSF57756">
    <property type="entry name" value="Retrovirus zinc finger-like domains"/>
    <property type="match status" value="1"/>
</dbReference>
<dbReference type="Gene3D" id="4.10.60.10">
    <property type="entry name" value="Zinc finger, CCHC-type"/>
    <property type="match status" value="1"/>
</dbReference>
<proteinExistence type="predicted"/>
<evidence type="ECO:0000313" key="3">
    <source>
        <dbReference type="Proteomes" id="UP001642360"/>
    </source>
</evidence>
<dbReference type="InterPro" id="IPR036875">
    <property type="entry name" value="Znf_CCHC_sf"/>
</dbReference>
<name>A0ABC8QW43_9AQUA</name>
<keyword evidence="3" id="KW-1185">Reference proteome</keyword>
<dbReference type="EMBL" id="CAUOFW020000771">
    <property type="protein sequence ID" value="CAK9136690.1"/>
    <property type="molecule type" value="Genomic_DNA"/>
</dbReference>
<reference evidence="2 3" key="1">
    <citation type="submission" date="2024-02" db="EMBL/GenBank/DDBJ databases">
        <authorList>
            <person name="Vignale AGUSTIN F."/>
            <person name="Sosa J E."/>
            <person name="Modenutti C."/>
        </authorList>
    </citation>
    <scope>NUCLEOTIDE SEQUENCE [LARGE SCALE GENOMIC DNA]</scope>
</reference>
<dbReference type="SMART" id="SM00343">
    <property type="entry name" value="ZnF_C2HC"/>
    <property type="match status" value="3"/>
</dbReference>
<organism evidence="2 3">
    <name type="scientific">Ilex paraguariensis</name>
    <name type="common">yerba mate</name>
    <dbReference type="NCBI Taxonomy" id="185542"/>
    <lineage>
        <taxon>Eukaryota</taxon>
        <taxon>Viridiplantae</taxon>
        <taxon>Streptophyta</taxon>
        <taxon>Embryophyta</taxon>
        <taxon>Tracheophyta</taxon>
        <taxon>Spermatophyta</taxon>
        <taxon>Magnoliopsida</taxon>
        <taxon>eudicotyledons</taxon>
        <taxon>Gunneridae</taxon>
        <taxon>Pentapetalae</taxon>
        <taxon>asterids</taxon>
        <taxon>campanulids</taxon>
        <taxon>Aquifoliales</taxon>
        <taxon>Aquifoliaceae</taxon>
        <taxon>Ilex</taxon>
    </lineage>
</organism>
<accession>A0ABC8QW43</accession>
<feature type="domain" description="CCHC-type" evidence="1">
    <location>
        <begin position="44"/>
        <end position="60"/>
    </location>
</feature>
<dbReference type="PANTHER" id="PTHR46978:SF1">
    <property type="entry name" value="ZINC KNUCKLE (CCHC-TYPE) FAMILY PROTEIN"/>
    <property type="match status" value="1"/>
</dbReference>
<feature type="non-terminal residue" evidence="2">
    <location>
        <position position="151"/>
    </location>
</feature>
<feature type="domain" description="CCHC-type" evidence="1">
    <location>
        <begin position="89"/>
        <end position="105"/>
    </location>
</feature>
<comment type="caution">
    <text evidence="2">The sequence shown here is derived from an EMBL/GenBank/DDBJ whole genome shotgun (WGS) entry which is preliminary data.</text>
</comment>
<gene>
    <name evidence="2" type="ORF">ILEXP_LOCUS3691</name>
</gene>